<name>A0A9D4PQH7_RHISA</name>
<evidence type="ECO:0000313" key="1">
    <source>
        <dbReference type="EMBL" id="KAH7951197.1"/>
    </source>
</evidence>
<comment type="caution">
    <text evidence="1">The sequence shown here is derived from an EMBL/GenBank/DDBJ whole genome shotgun (WGS) entry which is preliminary data.</text>
</comment>
<gene>
    <name evidence="1" type="ORF">HPB52_006254</name>
</gene>
<reference evidence="1" key="2">
    <citation type="submission" date="2021-09" db="EMBL/GenBank/DDBJ databases">
        <authorList>
            <person name="Jia N."/>
            <person name="Wang J."/>
            <person name="Shi W."/>
            <person name="Du L."/>
            <person name="Sun Y."/>
            <person name="Zhan W."/>
            <person name="Jiang J."/>
            <person name="Wang Q."/>
            <person name="Zhang B."/>
            <person name="Ji P."/>
            <person name="Sakyi L.B."/>
            <person name="Cui X."/>
            <person name="Yuan T."/>
            <person name="Jiang B."/>
            <person name="Yang W."/>
            <person name="Lam T.T.-Y."/>
            <person name="Chang Q."/>
            <person name="Ding S."/>
            <person name="Wang X."/>
            <person name="Zhu J."/>
            <person name="Ruan X."/>
            <person name="Zhao L."/>
            <person name="Wei J."/>
            <person name="Que T."/>
            <person name="Du C."/>
            <person name="Cheng J."/>
            <person name="Dai P."/>
            <person name="Han X."/>
            <person name="Huang E."/>
            <person name="Gao Y."/>
            <person name="Liu J."/>
            <person name="Shao H."/>
            <person name="Ye R."/>
            <person name="Li L."/>
            <person name="Wei W."/>
            <person name="Wang X."/>
            <person name="Wang C."/>
            <person name="Huo Q."/>
            <person name="Li W."/>
            <person name="Guo W."/>
            <person name="Chen H."/>
            <person name="Chen S."/>
            <person name="Zhou L."/>
            <person name="Zhou L."/>
            <person name="Ni X."/>
            <person name="Tian J."/>
            <person name="Zhou Y."/>
            <person name="Sheng Y."/>
            <person name="Liu T."/>
            <person name="Pan Y."/>
            <person name="Xia L."/>
            <person name="Li J."/>
            <person name="Zhao F."/>
            <person name="Cao W."/>
        </authorList>
    </citation>
    <scope>NUCLEOTIDE SEQUENCE</scope>
    <source>
        <strain evidence="1">Rsan-2018</strain>
        <tissue evidence="1">Larvae</tissue>
    </source>
</reference>
<accession>A0A9D4PQH7</accession>
<reference evidence="1" key="1">
    <citation type="journal article" date="2020" name="Cell">
        <title>Large-Scale Comparative Analyses of Tick Genomes Elucidate Their Genetic Diversity and Vector Capacities.</title>
        <authorList>
            <consortium name="Tick Genome and Microbiome Consortium (TIGMIC)"/>
            <person name="Jia N."/>
            <person name="Wang J."/>
            <person name="Shi W."/>
            <person name="Du L."/>
            <person name="Sun Y."/>
            <person name="Zhan W."/>
            <person name="Jiang J.F."/>
            <person name="Wang Q."/>
            <person name="Zhang B."/>
            <person name="Ji P."/>
            <person name="Bell-Sakyi L."/>
            <person name="Cui X.M."/>
            <person name="Yuan T.T."/>
            <person name="Jiang B.G."/>
            <person name="Yang W.F."/>
            <person name="Lam T.T."/>
            <person name="Chang Q.C."/>
            <person name="Ding S.J."/>
            <person name="Wang X.J."/>
            <person name="Zhu J.G."/>
            <person name="Ruan X.D."/>
            <person name="Zhao L."/>
            <person name="Wei J.T."/>
            <person name="Ye R.Z."/>
            <person name="Que T.C."/>
            <person name="Du C.H."/>
            <person name="Zhou Y.H."/>
            <person name="Cheng J.X."/>
            <person name="Dai P.F."/>
            <person name="Guo W.B."/>
            <person name="Han X.H."/>
            <person name="Huang E.J."/>
            <person name="Li L.F."/>
            <person name="Wei W."/>
            <person name="Gao Y.C."/>
            <person name="Liu J.Z."/>
            <person name="Shao H.Z."/>
            <person name="Wang X."/>
            <person name="Wang C.C."/>
            <person name="Yang T.C."/>
            <person name="Huo Q.B."/>
            <person name="Li W."/>
            <person name="Chen H.Y."/>
            <person name="Chen S.E."/>
            <person name="Zhou L.G."/>
            <person name="Ni X.B."/>
            <person name="Tian J.H."/>
            <person name="Sheng Y."/>
            <person name="Liu T."/>
            <person name="Pan Y.S."/>
            <person name="Xia L.Y."/>
            <person name="Li J."/>
            <person name="Zhao F."/>
            <person name="Cao W.C."/>
        </authorList>
    </citation>
    <scope>NUCLEOTIDE SEQUENCE</scope>
    <source>
        <strain evidence="1">Rsan-2018</strain>
    </source>
</reference>
<protein>
    <submittedName>
        <fullName evidence="1">Uncharacterized protein</fullName>
    </submittedName>
</protein>
<dbReference type="AlphaFoldDB" id="A0A9D4PQH7"/>
<dbReference type="Proteomes" id="UP000821837">
    <property type="component" value="Chromosome 5"/>
</dbReference>
<proteinExistence type="predicted"/>
<dbReference type="EMBL" id="JABSTV010001251">
    <property type="protein sequence ID" value="KAH7951197.1"/>
    <property type="molecule type" value="Genomic_DNA"/>
</dbReference>
<sequence length="211" mass="23498">MPGGECKFQSAWLEHSEYRHWVRPETSDPYRAKCTVCQKSVDIATMGESALKSHQKSAKHRSKVAAGEGCSSVRSFLRAENVTETTSQRESTETSSRAATLDEDCRRHGSNVPVLERALATWEHLKQYTEAMSGRRLPLRTSVGVSRDDGRLSVAVKRTLQSIIAHLGLALGAPFHPCRSSRARFLKANEQRPIRSGMLKSERLVSPHGTR</sequence>
<keyword evidence="2" id="KW-1185">Reference proteome</keyword>
<evidence type="ECO:0000313" key="2">
    <source>
        <dbReference type="Proteomes" id="UP000821837"/>
    </source>
</evidence>
<organism evidence="1 2">
    <name type="scientific">Rhipicephalus sanguineus</name>
    <name type="common">Brown dog tick</name>
    <name type="synonym">Ixodes sanguineus</name>
    <dbReference type="NCBI Taxonomy" id="34632"/>
    <lineage>
        <taxon>Eukaryota</taxon>
        <taxon>Metazoa</taxon>
        <taxon>Ecdysozoa</taxon>
        <taxon>Arthropoda</taxon>
        <taxon>Chelicerata</taxon>
        <taxon>Arachnida</taxon>
        <taxon>Acari</taxon>
        <taxon>Parasitiformes</taxon>
        <taxon>Ixodida</taxon>
        <taxon>Ixodoidea</taxon>
        <taxon>Ixodidae</taxon>
        <taxon>Rhipicephalinae</taxon>
        <taxon>Rhipicephalus</taxon>
        <taxon>Rhipicephalus</taxon>
    </lineage>
</organism>